<proteinExistence type="predicted"/>
<feature type="compositionally biased region" description="Basic and acidic residues" evidence="1">
    <location>
        <begin position="27"/>
        <end position="36"/>
    </location>
</feature>
<accession>A0A6J4NC76</accession>
<reference evidence="2" key="1">
    <citation type="submission" date="2020-02" db="EMBL/GenBank/DDBJ databases">
        <authorList>
            <person name="Meier V. D."/>
        </authorList>
    </citation>
    <scope>NUCLEOTIDE SEQUENCE</scope>
    <source>
        <strain evidence="2">AVDCRST_MAG60</strain>
    </source>
</reference>
<dbReference type="EMBL" id="CADCUN010000117">
    <property type="protein sequence ID" value="CAA9384422.1"/>
    <property type="molecule type" value="Genomic_DNA"/>
</dbReference>
<gene>
    <name evidence="2" type="ORF">AVDCRST_MAG60-1122</name>
</gene>
<evidence type="ECO:0000256" key="1">
    <source>
        <dbReference type="SAM" id="MobiDB-lite"/>
    </source>
</evidence>
<feature type="region of interest" description="Disordered" evidence="1">
    <location>
        <begin position="1"/>
        <end position="36"/>
    </location>
</feature>
<organism evidence="2">
    <name type="scientific">uncultured Nocardioides sp</name>
    <dbReference type="NCBI Taxonomy" id="198441"/>
    <lineage>
        <taxon>Bacteria</taxon>
        <taxon>Bacillati</taxon>
        <taxon>Actinomycetota</taxon>
        <taxon>Actinomycetes</taxon>
        <taxon>Propionibacteriales</taxon>
        <taxon>Nocardioidaceae</taxon>
        <taxon>Nocardioides</taxon>
        <taxon>environmental samples</taxon>
    </lineage>
</organism>
<dbReference type="AlphaFoldDB" id="A0A6J4NC76"/>
<name>A0A6J4NC76_9ACTN</name>
<sequence>MYAPTDVELIARHHQTERRNEAASTRRSREFPRRTR</sequence>
<evidence type="ECO:0000313" key="2">
    <source>
        <dbReference type="EMBL" id="CAA9384422.1"/>
    </source>
</evidence>
<protein>
    <submittedName>
        <fullName evidence="2">Uncharacterized protein</fullName>
    </submittedName>
</protein>